<dbReference type="InterPro" id="IPR011006">
    <property type="entry name" value="CheY-like_superfamily"/>
</dbReference>
<dbReference type="PROSITE" id="PS50930">
    <property type="entry name" value="HTH_LYTTR"/>
    <property type="match status" value="1"/>
</dbReference>
<gene>
    <name evidence="4" type="ORF">ACFOOI_06365</name>
</gene>
<feature type="domain" description="Response regulatory" evidence="2">
    <location>
        <begin position="5"/>
        <end position="116"/>
    </location>
</feature>
<keyword evidence="5" id="KW-1185">Reference proteome</keyword>
<dbReference type="InterPro" id="IPR007492">
    <property type="entry name" value="LytTR_DNA-bd_dom"/>
</dbReference>
<evidence type="ECO:0000313" key="4">
    <source>
        <dbReference type="EMBL" id="MFC3810270.1"/>
    </source>
</evidence>
<proteinExistence type="predicted"/>
<comment type="caution">
    <text evidence="4">The sequence shown here is derived from an EMBL/GenBank/DDBJ whole genome shotgun (WGS) entry which is preliminary data.</text>
</comment>
<feature type="modified residue" description="4-aspartylphosphate" evidence="1">
    <location>
        <position position="56"/>
    </location>
</feature>
<feature type="domain" description="HTH LytTR-type" evidence="3">
    <location>
        <begin position="144"/>
        <end position="241"/>
    </location>
</feature>
<organism evidence="4 5">
    <name type="scientific">Lacihabitans lacunae</name>
    <dbReference type="NCBI Taxonomy" id="1028214"/>
    <lineage>
        <taxon>Bacteria</taxon>
        <taxon>Pseudomonadati</taxon>
        <taxon>Bacteroidota</taxon>
        <taxon>Cytophagia</taxon>
        <taxon>Cytophagales</taxon>
        <taxon>Leadbetterellaceae</taxon>
        <taxon>Lacihabitans</taxon>
    </lineage>
</organism>
<evidence type="ECO:0000259" key="2">
    <source>
        <dbReference type="PROSITE" id="PS50110"/>
    </source>
</evidence>
<dbReference type="InterPro" id="IPR001789">
    <property type="entry name" value="Sig_transdc_resp-reg_receiver"/>
</dbReference>
<evidence type="ECO:0000259" key="3">
    <source>
        <dbReference type="PROSITE" id="PS50930"/>
    </source>
</evidence>
<dbReference type="Pfam" id="PF04397">
    <property type="entry name" value="LytTR"/>
    <property type="match status" value="1"/>
</dbReference>
<dbReference type="PROSITE" id="PS50110">
    <property type="entry name" value="RESPONSE_REGULATORY"/>
    <property type="match status" value="1"/>
</dbReference>
<dbReference type="SUPFAM" id="SSF52172">
    <property type="entry name" value="CheY-like"/>
    <property type="match status" value="1"/>
</dbReference>
<dbReference type="Proteomes" id="UP001595616">
    <property type="component" value="Unassembled WGS sequence"/>
</dbReference>
<dbReference type="InterPro" id="IPR046947">
    <property type="entry name" value="LytR-like"/>
</dbReference>
<dbReference type="SMART" id="SM00448">
    <property type="entry name" value="REC"/>
    <property type="match status" value="1"/>
</dbReference>
<reference evidence="5" key="1">
    <citation type="journal article" date="2019" name="Int. J. Syst. Evol. Microbiol.">
        <title>The Global Catalogue of Microorganisms (GCM) 10K type strain sequencing project: providing services to taxonomists for standard genome sequencing and annotation.</title>
        <authorList>
            <consortium name="The Broad Institute Genomics Platform"/>
            <consortium name="The Broad Institute Genome Sequencing Center for Infectious Disease"/>
            <person name="Wu L."/>
            <person name="Ma J."/>
        </authorList>
    </citation>
    <scope>NUCLEOTIDE SEQUENCE [LARGE SCALE GENOMIC DNA]</scope>
    <source>
        <strain evidence="5">CECT 7956</strain>
    </source>
</reference>
<dbReference type="Gene3D" id="2.40.50.1020">
    <property type="entry name" value="LytTr DNA-binding domain"/>
    <property type="match status" value="1"/>
</dbReference>
<dbReference type="EMBL" id="JBHRYQ010000001">
    <property type="protein sequence ID" value="MFC3810270.1"/>
    <property type="molecule type" value="Genomic_DNA"/>
</dbReference>
<dbReference type="PANTHER" id="PTHR37299:SF1">
    <property type="entry name" value="STAGE 0 SPORULATION PROTEIN A HOMOLOG"/>
    <property type="match status" value="1"/>
</dbReference>
<evidence type="ECO:0000256" key="1">
    <source>
        <dbReference type="PROSITE-ProRule" id="PRU00169"/>
    </source>
</evidence>
<protein>
    <submittedName>
        <fullName evidence="4">LytR/AlgR family response regulator transcription factor</fullName>
    </submittedName>
</protein>
<evidence type="ECO:0000313" key="5">
    <source>
        <dbReference type="Proteomes" id="UP001595616"/>
    </source>
</evidence>
<sequence>MKTYKCLIVEDEPLAHQVLESYIAKVPFLQLVGQAYTAFEAYEKLAEHQIDLIFCDIQMPLVSGIEFLRSLPNRPQVIITTAFNEYALEGFDLDVIDYLLKPIAFERFLRAIRKIKDINIQRFSEMKSETQHVEKGDLENYVFVKEDGNFVKVMYEDIVYIEGMKDYVKIFTTTKTIVSYLTLKKIEDTFPKSCFIRIHKSYFVNINRILSIKGNMIETNNQTQIPIGMQYREQVFEKIGPSILLR</sequence>
<dbReference type="Pfam" id="PF00072">
    <property type="entry name" value="Response_reg"/>
    <property type="match status" value="1"/>
</dbReference>
<dbReference type="SMART" id="SM00850">
    <property type="entry name" value="LytTR"/>
    <property type="match status" value="1"/>
</dbReference>
<name>A0ABV7YT91_9BACT</name>
<dbReference type="Gene3D" id="3.40.50.2300">
    <property type="match status" value="1"/>
</dbReference>
<dbReference type="PANTHER" id="PTHR37299">
    <property type="entry name" value="TRANSCRIPTIONAL REGULATOR-RELATED"/>
    <property type="match status" value="1"/>
</dbReference>
<dbReference type="RefSeq" id="WP_379836260.1">
    <property type="nucleotide sequence ID" value="NZ_JBHRYQ010000001.1"/>
</dbReference>
<accession>A0ABV7YT91</accession>
<keyword evidence="1" id="KW-0597">Phosphoprotein</keyword>